<reference evidence="1" key="2">
    <citation type="journal article" date="2015" name="Fish Shellfish Immunol.">
        <title>Early steps in the European eel (Anguilla anguilla)-Vibrio vulnificus interaction in the gills: Role of the RtxA13 toxin.</title>
        <authorList>
            <person name="Callol A."/>
            <person name="Pajuelo D."/>
            <person name="Ebbesson L."/>
            <person name="Teles M."/>
            <person name="MacKenzie S."/>
            <person name="Amaro C."/>
        </authorList>
    </citation>
    <scope>NUCLEOTIDE SEQUENCE</scope>
</reference>
<proteinExistence type="predicted"/>
<organism evidence="1">
    <name type="scientific">Anguilla anguilla</name>
    <name type="common">European freshwater eel</name>
    <name type="synonym">Muraena anguilla</name>
    <dbReference type="NCBI Taxonomy" id="7936"/>
    <lineage>
        <taxon>Eukaryota</taxon>
        <taxon>Metazoa</taxon>
        <taxon>Chordata</taxon>
        <taxon>Craniata</taxon>
        <taxon>Vertebrata</taxon>
        <taxon>Euteleostomi</taxon>
        <taxon>Actinopterygii</taxon>
        <taxon>Neopterygii</taxon>
        <taxon>Teleostei</taxon>
        <taxon>Anguilliformes</taxon>
        <taxon>Anguillidae</taxon>
        <taxon>Anguilla</taxon>
    </lineage>
</organism>
<evidence type="ECO:0000313" key="1">
    <source>
        <dbReference type="EMBL" id="JAH17211.1"/>
    </source>
</evidence>
<reference evidence="1" key="1">
    <citation type="submission" date="2014-11" db="EMBL/GenBank/DDBJ databases">
        <authorList>
            <person name="Amaro Gonzalez C."/>
        </authorList>
    </citation>
    <scope>NUCLEOTIDE SEQUENCE</scope>
</reference>
<accession>A0A0E9QJY8</accession>
<name>A0A0E9QJY8_ANGAN</name>
<dbReference type="AlphaFoldDB" id="A0A0E9QJY8"/>
<protein>
    <submittedName>
        <fullName evidence="1">Uncharacterized protein</fullName>
    </submittedName>
</protein>
<dbReference type="EMBL" id="GBXM01091366">
    <property type="protein sequence ID" value="JAH17211.1"/>
    <property type="molecule type" value="Transcribed_RNA"/>
</dbReference>
<sequence>MCVTFSPPFFSNIQTQVFLSLGFKRAVFVSTILSQS</sequence>